<evidence type="ECO:0000313" key="3">
    <source>
        <dbReference type="EMBL" id="TQF14650.1"/>
    </source>
</evidence>
<sequence length="83" mass="8528">MRQRSPLLTAYCSAALLALLACNGTSELTQTTGSRPSTDEAPSTGNPPAPSPTTPTTPAPTPTEPDESEQPSEPTPTPDPEPV</sequence>
<comment type="caution">
    <text evidence="3">The sequence shown here is derived from an EMBL/GenBank/DDBJ whole genome shotgun (WGS) entry which is preliminary data.</text>
</comment>
<keyword evidence="2" id="KW-0732">Signal</keyword>
<evidence type="ECO:0000256" key="2">
    <source>
        <dbReference type="SAM" id="SignalP"/>
    </source>
</evidence>
<protein>
    <recommendedName>
        <fullName evidence="5">Lipoprotein</fullName>
    </recommendedName>
</protein>
<reference evidence="3 4" key="1">
    <citation type="submission" date="2019-06" db="EMBL/GenBank/DDBJ databases">
        <authorList>
            <person name="Livingstone P."/>
            <person name="Whitworth D."/>
        </authorList>
    </citation>
    <scope>NUCLEOTIDE SEQUENCE [LARGE SCALE GENOMIC DNA]</scope>
    <source>
        <strain evidence="3 4">AM401</strain>
    </source>
</reference>
<feature type="non-terminal residue" evidence="3">
    <location>
        <position position="83"/>
    </location>
</feature>
<dbReference type="AlphaFoldDB" id="A0A540X0B6"/>
<evidence type="ECO:0008006" key="5">
    <source>
        <dbReference type="Google" id="ProtNLM"/>
    </source>
</evidence>
<dbReference type="EMBL" id="VIFM01000062">
    <property type="protein sequence ID" value="TQF14650.1"/>
    <property type="molecule type" value="Genomic_DNA"/>
</dbReference>
<feature type="compositionally biased region" description="Polar residues" evidence="1">
    <location>
        <begin position="27"/>
        <end position="36"/>
    </location>
</feature>
<evidence type="ECO:0000256" key="1">
    <source>
        <dbReference type="SAM" id="MobiDB-lite"/>
    </source>
</evidence>
<keyword evidence="4" id="KW-1185">Reference proteome</keyword>
<dbReference type="PROSITE" id="PS51257">
    <property type="entry name" value="PROKAR_LIPOPROTEIN"/>
    <property type="match status" value="1"/>
</dbReference>
<feature type="compositionally biased region" description="Pro residues" evidence="1">
    <location>
        <begin position="73"/>
        <end position="83"/>
    </location>
</feature>
<proteinExistence type="predicted"/>
<name>A0A540X0B6_9BACT</name>
<gene>
    <name evidence="3" type="ORF">FJV41_17475</name>
</gene>
<feature type="signal peptide" evidence="2">
    <location>
        <begin position="1"/>
        <end position="23"/>
    </location>
</feature>
<evidence type="ECO:0000313" key="4">
    <source>
        <dbReference type="Proteomes" id="UP000315369"/>
    </source>
</evidence>
<dbReference type="Proteomes" id="UP000315369">
    <property type="component" value="Unassembled WGS sequence"/>
</dbReference>
<organism evidence="3 4">
    <name type="scientific">Myxococcus llanfairpwllgwyngyllgogerychwyrndrobwllllantysiliogogogochensis</name>
    <dbReference type="NCBI Taxonomy" id="2590453"/>
    <lineage>
        <taxon>Bacteria</taxon>
        <taxon>Pseudomonadati</taxon>
        <taxon>Myxococcota</taxon>
        <taxon>Myxococcia</taxon>
        <taxon>Myxococcales</taxon>
        <taxon>Cystobacterineae</taxon>
        <taxon>Myxococcaceae</taxon>
        <taxon>Myxococcus</taxon>
    </lineage>
</organism>
<accession>A0A540X0B6</accession>
<feature type="compositionally biased region" description="Pro residues" evidence="1">
    <location>
        <begin position="45"/>
        <end position="63"/>
    </location>
</feature>
<feature type="region of interest" description="Disordered" evidence="1">
    <location>
        <begin position="27"/>
        <end position="83"/>
    </location>
</feature>
<feature type="chain" id="PRO_5022180864" description="Lipoprotein" evidence="2">
    <location>
        <begin position="24"/>
        <end position="83"/>
    </location>
</feature>